<reference evidence="6 7" key="1">
    <citation type="submission" date="2018-08" db="EMBL/GenBank/DDBJ databases">
        <title>Chitinophagaceae sp. K23C18032701, a novel bacterium isolated from forest soil.</title>
        <authorList>
            <person name="Wang C."/>
        </authorList>
    </citation>
    <scope>NUCLEOTIDE SEQUENCE [LARGE SCALE GENOMIC DNA]</scope>
    <source>
        <strain evidence="6 7">K23C18032701</strain>
    </source>
</reference>
<dbReference type="GO" id="GO:0047555">
    <property type="term" value="F:3',5'-cyclic-GMP phosphodiesterase activity"/>
    <property type="evidence" value="ECO:0007669"/>
    <property type="project" value="TreeGrafter"/>
</dbReference>
<accession>A0A3E1NEX3</accession>
<dbReference type="Pfam" id="PF02112">
    <property type="entry name" value="PDEase_II"/>
    <property type="match status" value="1"/>
</dbReference>
<dbReference type="InterPro" id="IPR036866">
    <property type="entry name" value="RibonucZ/Hydroxyglut_hydro"/>
</dbReference>
<keyword evidence="7" id="KW-1185">Reference proteome</keyword>
<feature type="signal peptide" evidence="5">
    <location>
        <begin position="1"/>
        <end position="21"/>
    </location>
</feature>
<feature type="chain" id="PRO_5017774322" evidence="5">
    <location>
        <begin position="22"/>
        <end position="318"/>
    </location>
</feature>
<dbReference type="EMBL" id="QTJU01000010">
    <property type="protein sequence ID" value="RFM26351.1"/>
    <property type="molecule type" value="Genomic_DNA"/>
</dbReference>
<keyword evidence="2 4" id="KW-0114">cAMP</keyword>
<comment type="similarity">
    <text evidence="3 4">Belongs to the cyclic nucleotide phosphodiesterase class-II family.</text>
</comment>
<dbReference type="PIRSF" id="PIRSF000962">
    <property type="entry name" value="Cyc_nuc_PDEase"/>
    <property type="match status" value="1"/>
</dbReference>
<sequence>MHRIVIPFLTAMLFFVSAARAQQVNYAFSVVPLGVKGGMDESNLSAYMLAPAGSNNYVCLDAGTLRAGIDKAVQAGVFTVPTGNVLRQYIKGYLISHGHLDHLAGMIINSPDDTAKNIYGMRYCLDILKDKYFTWTSWANFANEGEKPAIGKYHYVTLEEGEEQPLANTDMLVQAFPLSHVNPYQSTAFLVRKDSNYILYLGDTGADSAENSDKLQLLWNKVAPLVADGRLKAIMIEVSFPDEQPVKQLFGHLTPRLLMQELSRLQAIAGTSLRNFPVVITHIKPSGAQETAIHNELQQQNATGVKLVFPKQGTRLRF</sequence>
<dbReference type="SUPFAM" id="SSF56281">
    <property type="entry name" value="Metallo-hydrolase/oxidoreductase"/>
    <property type="match status" value="1"/>
</dbReference>
<evidence type="ECO:0000256" key="1">
    <source>
        <dbReference type="ARBA" id="ARBA00022801"/>
    </source>
</evidence>
<protein>
    <submittedName>
        <fullName evidence="6">3',5'-cyclic-nucleotide phosphodiesterase</fullName>
    </submittedName>
</protein>
<evidence type="ECO:0000256" key="5">
    <source>
        <dbReference type="SAM" id="SignalP"/>
    </source>
</evidence>
<comment type="caution">
    <text evidence="6">The sequence shown here is derived from an EMBL/GenBank/DDBJ whole genome shotgun (WGS) entry which is preliminary data.</text>
</comment>
<dbReference type="CDD" id="cd07735">
    <property type="entry name" value="class_II_PDE_MBL-fold"/>
    <property type="match status" value="1"/>
</dbReference>
<dbReference type="AlphaFoldDB" id="A0A3E1NEX3"/>
<evidence type="ECO:0000256" key="4">
    <source>
        <dbReference type="PIRNR" id="PIRNR000962"/>
    </source>
</evidence>
<dbReference type="RefSeq" id="WP_116849223.1">
    <property type="nucleotide sequence ID" value="NZ_QTJU01000010.1"/>
</dbReference>
<organism evidence="6 7">
    <name type="scientific">Deminuibacter soli</name>
    <dbReference type="NCBI Taxonomy" id="2291815"/>
    <lineage>
        <taxon>Bacteria</taxon>
        <taxon>Pseudomonadati</taxon>
        <taxon>Bacteroidota</taxon>
        <taxon>Chitinophagia</taxon>
        <taxon>Chitinophagales</taxon>
        <taxon>Chitinophagaceae</taxon>
        <taxon>Deminuibacter</taxon>
    </lineage>
</organism>
<dbReference type="OrthoDB" id="9803916at2"/>
<proteinExistence type="inferred from homology"/>
<evidence type="ECO:0000313" key="7">
    <source>
        <dbReference type="Proteomes" id="UP000261284"/>
    </source>
</evidence>
<name>A0A3E1NEX3_9BACT</name>
<evidence type="ECO:0000313" key="6">
    <source>
        <dbReference type="EMBL" id="RFM26351.1"/>
    </source>
</evidence>
<dbReference type="Proteomes" id="UP000261284">
    <property type="component" value="Unassembled WGS sequence"/>
</dbReference>
<dbReference type="InterPro" id="IPR000396">
    <property type="entry name" value="Pdiesterase2"/>
</dbReference>
<dbReference type="PANTHER" id="PTHR28283:SF1">
    <property type="entry name" value="3',5'-CYCLIC-NUCLEOTIDE PHOSPHODIESTERASE 1"/>
    <property type="match status" value="1"/>
</dbReference>
<gene>
    <name evidence="6" type="ORF">DXN05_20805</name>
</gene>
<dbReference type="GO" id="GO:1902660">
    <property type="term" value="P:negative regulation of glucose mediated signaling pathway"/>
    <property type="evidence" value="ECO:0007669"/>
    <property type="project" value="TreeGrafter"/>
</dbReference>
<dbReference type="Gene3D" id="3.60.15.10">
    <property type="entry name" value="Ribonuclease Z/Hydroxyacylglutathione hydrolase-like"/>
    <property type="match status" value="1"/>
</dbReference>
<evidence type="ECO:0000256" key="2">
    <source>
        <dbReference type="ARBA" id="ARBA00023149"/>
    </source>
</evidence>
<dbReference type="GO" id="GO:0004115">
    <property type="term" value="F:3',5'-cyclic-AMP phosphodiesterase activity"/>
    <property type="evidence" value="ECO:0007669"/>
    <property type="project" value="UniProtKB-UniRule"/>
</dbReference>
<dbReference type="PANTHER" id="PTHR28283">
    <property type="entry name" value="3',5'-CYCLIC-NUCLEOTIDE PHOSPHODIESTERASE 1"/>
    <property type="match status" value="1"/>
</dbReference>
<dbReference type="PRINTS" id="PR00388">
    <property type="entry name" value="PDIESTERASE2"/>
</dbReference>
<keyword evidence="1 4" id="KW-0378">Hydrolase</keyword>
<evidence type="ECO:0000256" key="3">
    <source>
        <dbReference type="ARBA" id="ARBA00025762"/>
    </source>
</evidence>
<dbReference type="GO" id="GO:0006198">
    <property type="term" value="P:cAMP catabolic process"/>
    <property type="evidence" value="ECO:0007669"/>
    <property type="project" value="UniProtKB-UniRule"/>
</dbReference>
<dbReference type="InterPro" id="IPR024225">
    <property type="entry name" value="cAMP-PdiesteraseII_CS"/>
</dbReference>
<keyword evidence="5" id="KW-0732">Signal</keyword>
<dbReference type="PROSITE" id="PS00607">
    <property type="entry name" value="PDEASE_II"/>
    <property type="match status" value="1"/>
</dbReference>